<keyword evidence="2" id="KW-1185">Reference proteome</keyword>
<proteinExistence type="predicted"/>
<evidence type="ECO:0000313" key="2">
    <source>
        <dbReference type="Proteomes" id="UP001140234"/>
    </source>
</evidence>
<sequence>MPHSDSDSDGFFSDLRAFRSTLGLSRAARTHGSSPDSAGPVQKPAQTAKRPATPTRATPRPHKQRSAGSSTPEGDSKSNAAVRLGGVSPGEIAALLSPRRRPQRRSTQPGSGSDDDGVQSARREDDVGARASASPSPRNIPLRTPESRLASPLAILQRPRKPPATPSPAARRQQGAPGVLTATVAASPLSVRSLWDRADASPATTPARRPRLASLLDASRHTPGALAGGLACGVGSARLGATADHSGLLGRVEEALVTEDDIDAAKRKIGQEQTLTQQQMLREIRERLAAYAGSVDEAAVIQPWVDSATLLSQFHTFGHGRLSYTAREIVWRGDMLGPLATLAQCVDGGRHAGADGVTATDTTLVFPWARVSGVRAKSVDDASLLMATVDEDLGIAFQVAHWDTTAGGAVDLANDMNHQLRRTLAARSPQTEDRGAPGAEPGDLPKPAPMRDLVCALLRVATSLDVQHAGLDIPRAMGDEDFVARAASMVASLGLQLAQEAQQVCGSPLGGASDAAGHSAPPKLCTLCYAENESVELTPCGHRLCGECLDHLLRLYPTSSQKTDDPAVACACPWDRSHISSWSNI</sequence>
<dbReference type="Proteomes" id="UP001140234">
    <property type="component" value="Unassembled WGS sequence"/>
</dbReference>
<dbReference type="EMBL" id="JANBUJ010000028">
    <property type="protein sequence ID" value="KAJ2775279.1"/>
    <property type="molecule type" value="Genomic_DNA"/>
</dbReference>
<accession>A0ACC1K814</accession>
<name>A0ACC1K814_9FUNG</name>
<evidence type="ECO:0000313" key="1">
    <source>
        <dbReference type="EMBL" id="KAJ2775279.1"/>
    </source>
</evidence>
<organism evidence="1 2">
    <name type="scientific">Coemansia nantahalensis</name>
    <dbReference type="NCBI Taxonomy" id="2789366"/>
    <lineage>
        <taxon>Eukaryota</taxon>
        <taxon>Fungi</taxon>
        <taxon>Fungi incertae sedis</taxon>
        <taxon>Zoopagomycota</taxon>
        <taxon>Kickxellomycotina</taxon>
        <taxon>Kickxellomycetes</taxon>
        <taxon>Kickxellales</taxon>
        <taxon>Kickxellaceae</taxon>
        <taxon>Coemansia</taxon>
    </lineage>
</organism>
<reference evidence="1" key="1">
    <citation type="submission" date="2022-07" db="EMBL/GenBank/DDBJ databases">
        <title>Phylogenomic reconstructions and comparative analyses of Kickxellomycotina fungi.</title>
        <authorList>
            <person name="Reynolds N.K."/>
            <person name="Stajich J.E."/>
            <person name="Barry K."/>
            <person name="Grigoriev I.V."/>
            <person name="Crous P."/>
            <person name="Smith M.E."/>
        </authorList>
    </citation>
    <scope>NUCLEOTIDE SEQUENCE</scope>
    <source>
        <strain evidence="1">CBS 109366</strain>
    </source>
</reference>
<comment type="caution">
    <text evidence="1">The sequence shown here is derived from an EMBL/GenBank/DDBJ whole genome shotgun (WGS) entry which is preliminary data.</text>
</comment>
<gene>
    <name evidence="1" type="ORF">IWQ57_000479</name>
</gene>
<protein>
    <submittedName>
        <fullName evidence="1">Uncharacterized protein</fullName>
    </submittedName>
</protein>